<feature type="compositionally biased region" description="Low complexity" evidence="1">
    <location>
        <begin position="679"/>
        <end position="690"/>
    </location>
</feature>
<feature type="compositionally biased region" description="Polar residues" evidence="1">
    <location>
        <begin position="22"/>
        <end position="31"/>
    </location>
</feature>
<dbReference type="GeneID" id="25265783"/>
<feature type="region of interest" description="Disordered" evidence="1">
    <location>
        <begin position="190"/>
        <end position="220"/>
    </location>
</feature>
<keyword evidence="3" id="KW-1185">Reference proteome</keyword>
<organism evidence="2 3">
    <name type="scientific">Tilletiaria anomala (strain ATCC 24038 / CBS 436.72 / UBC 951)</name>
    <dbReference type="NCBI Taxonomy" id="1037660"/>
    <lineage>
        <taxon>Eukaryota</taxon>
        <taxon>Fungi</taxon>
        <taxon>Dikarya</taxon>
        <taxon>Basidiomycota</taxon>
        <taxon>Ustilaginomycotina</taxon>
        <taxon>Exobasidiomycetes</taxon>
        <taxon>Georgefischeriales</taxon>
        <taxon>Tilletiariaceae</taxon>
        <taxon>Tilletiaria</taxon>
    </lineage>
</organism>
<feature type="region of interest" description="Disordered" evidence="1">
    <location>
        <begin position="273"/>
        <end position="308"/>
    </location>
</feature>
<feature type="region of interest" description="Disordered" evidence="1">
    <location>
        <begin position="22"/>
        <end position="47"/>
    </location>
</feature>
<dbReference type="InParanoid" id="A0A066WSH4"/>
<feature type="region of interest" description="Disordered" evidence="1">
    <location>
        <begin position="520"/>
        <end position="553"/>
    </location>
</feature>
<proteinExistence type="predicted"/>
<dbReference type="EMBL" id="JMSN01000001">
    <property type="protein sequence ID" value="KDN53635.1"/>
    <property type="molecule type" value="Genomic_DNA"/>
</dbReference>
<evidence type="ECO:0000256" key="1">
    <source>
        <dbReference type="SAM" id="MobiDB-lite"/>
    </source>
</evidence>
<dbReference type="RefSeq" id="XP_013246479.1">
    <property type="nucleotide sequence ID" value="XM_013391025.1"/>
</dbReference>
<gene>
    <name evidence="2" type="ORF">K437DRAFT_265686</name>
</gene>
<reference evidence="2 3" key="1">
    <citation type="submission" date="2014-05" db="EMBL/GenBank/DDBJ databases">
        <title>Draft genome sequence of a rare smut relative, Tilletiaria anomala UBC 951.</title>
        <authorList>
            <consortium name="DOE Joint Genome Institute"/>
            <person name="Toome M."/>
            <person name="Kuo A."/>
            <person name="Henrissat B."/>
            <person name="Lipzen A."/>
            <person name="Tritt A."/>
            <person name="Yoshinaga Y."/>
            <person name="Zane M."/>
            <person name="Barry K."/>
            <person name="Grigoriev I.V."/>
            <person name="Spatafora J.W."/>
            <person name="Aimea M.C."/>
        </authorList>
    </citation>
    <scope>NUCLEOTIDE SEQUENCE [LARGE SCALE GENOMIC DNA]</scope>
    <source>
        <strain evidence="2 3">UBC 951</strain>
    </source>
</reference>
<accession>A0A066WSH4</accession>
<dbReference type="Proteomes" id="UP000027361">
    <property type="component" value="Unassembled WGS sequence"/>
</dbReference>
<evidence type="ECO:0000313" key="3">
    <source>
        <dbReference type="Proteomes" id="UP000027361"/>
    </source>
</evidence>
<dbReference type="HOGENOM" id="CLU_368089_0_0_1"/>
<feature type="region of interest" description="Disordered" evidence="1">
    <location>
        <begin position="573"/>
        <end position="599"/>
    </location>
</feature>
<feature type="compositionally biased region" description="Low complexity" evidence="1">
    <location>
        <begin position="209"/>
        <end position="218"/>
    </location>
</feature>
<evidence type="ECO:0000313" key="2">
    <source>
        <dbReference type="EMBL" id="KDN53635.1"/>
    </source>
</evidence>
<comment type="caution">
    <text evidence="2">The sequence shown here is derived from an EMBL/GenBank/DDBJ whole genome shotgun (WGS) entry which is preliminary data.</text>
</comment>
<feature type="compositionally biased region" description="Basic and acidic residues" evidence="1">
    <location>
        <begin position="285"/>
        <end position="295"/>
    </location>
</feature>
<feature type="compositionally biased region" description="Polar residues" evidence="1">
    <location>
        <begin position="327"/>
        <end position="336"/>
    </location>
</feature>
<name>A0A066WSH4_TILAU</name>
<feature type="region of interest" description="Disordered" evidence="1">
    <location>
        <begin position="327"/>
        <end position="352"/>
    </location>
</feature>
<protein>
    <submittedName>
        <fullName evidence="2">Uncharacterized protein</fullName>
    </submittedName>
</protein>
<dbReference type="AlphaFoldDB" id="A0A066WSH4"/>
<feature type="region of interest" description="Disordered" evidence="1">
    <location>
        <begin position="716"/>
        <end position="735"/>
    </location>
</feature>
<sequence length="757" mass="81546">MDCLLERYSHLQLLNQLMPSPYQQPGLTSTPFARRSPSKGNPRLSGHMGFDPNLDLCLATGIVNLGHSEGNGLALVHQARLQFQTETERRAASAFAGFGALGGFEDMTSRRISAGLHLRKGNKETTASGSAFSDIDNSQRGSFFVLSDTSASLTDDIREEEDAGLAEAASPTFELDGVTRQTERFPLPPSRRAKIASDESAVTKVPLASDSPSSIPSPARYTSRDYDDMLLDAIDASTAHFLPASSLRSRMEWYAPLSTSTLRFPCSDAQDQVRAESTSAQEQAHALHDARRMGSKESNNSNTSSLSGMKRLSLTLRDSFVRNSPQSLHNLLSLPTDSRRRSGSGEPQPPTLCAAHLTVATGRPRSNTTPVRPKGTLNWATPFFDVIHEEHGSVAPRIGINDGGVTNERMILASPVQPAASTLRARRLNLYEPGGSPTAQLARSSSLLLGSPATPASGLSHGLRSVTTSALAPARVPAQVHTLEQEQQLKLPPTPLGTPFWANDDLSRILSQYSSSYLSSQSKTPRAAATTAPSKLRTKISPAQSREDGDNRWSAEQFSRQTHYTLGSCCESTDGEDDISGGGRTDGNRRPTRQTHRCCTSSLSPFSSLAFGSVSRCDGHAKRLPYAPGGMSARPRFESSCSHVSVSFFSSSAVRHKRDARQSRESSTSIWSLSRSKGHGLSFSSSSSPGIPAFVTDSEGSADGLTPSEMRRRRESIIRNGPRPSSSGDGRAPLWSLGRKGRQVQLDAAQLSIHTNC</sequence>
<feature type="compositionally biased region" description="Polar residues" evidence="1">
    <location>
        <begin position="296"/>
        <end position="307"/>
    </location>
</feature>
<feature type="region of interest" description="Disordered" evidence="1">
    <location>
        <begin position="653"/>
        <end position="711"/>
    </location>
</feature>